<accession>A0A6L3T3W2</accession>
<keyword evidence="2" id="KW-1185">Reference proteome</keyword>
<reference evidence="1 2" key="1">
    <citation type="submission" date="2019-09" db="EMBL/GenBank/DDBJ databases">
        <title>YIM 48816 draft genome.</title>
        <authorList>
            <person name="Jiang L."/>
        </authorList>
    </citation>
    <scope>NUCLEOTIDE SEQUENCE [LARGE SCALE GENOMIC DNA]</scope>
    <source>
        <strain evidence="1 2">YIM 48816</strain>
    </source>
</reference>
<evidence type="ECO:0000313" key="2">
    <source>
        <dbReference type="Proteomes" id="UP000474159"/>
    </source>
</evidence>
<dbReference type="EMBL" id="VZZK01000002">
    <property type="protein sequence ID" value="KAB1081370.1"/>
    <property type="molecule type" value="Genomic_DNA"/>
</dbReference>
<dbReference type="Proteomes" id="UP000474159">
    <property type="component" value="Unassembled WGS sequence"/>
</dbReference>
<evidence type="ECO:0000313" key="1">
    <source>
        <dbReference type="EMBL" id="KAB1081370.1"/>
    </source>
</evidence>
<sequence length="88" mass="10001">MHNEAALMNGHTEAHLQQIAWYLGVPVSDFFGDDTDPSISPAADQGAREMLDLWIRIRDPRDRLRCLNLMRSCAARIDQPLDLVPPQF</sequence>
<dbReference type="AlphaFoldDB" id="A0A6L3T3W2"/>
<name>A0A6L3T3W2_9HYPH</name>
<comment type="caution">
    <text evidence="1">The sequence shown here is derived from an EMBL/GenBank/DDBJ whole genome shotgun (WGS) entry which is preliminary data.</text>
</comment>
<gene>
    <name evidence="1" type="ORF">F6X53_03415</name>
</gene>
<proteinExistence type="predicted"/>
<protein>
    <submittedName>
        <fullName evidence="1">Uncharacterized protein</fullName>
    </submittedName>
</protein>
<organism evidence="1 2">
    <name type="scientific">Methylobacterium soli</name>
    <dbReference type="NCBI Taxonomy" id="553447"/>
    <lineage>
        <taxon>Bacteria</taxon>
        <taxon>Pseudomonadati</taxon>
        <taxon>Pseudomonadota</taxon>
        <taxon>Alphaproteobacteria</taxon>
        <taxon>Hyphomicrobiales</taxon>
        <taxon>Methylobacteriaceae</taxon>
        <taxon>Methylobacterium</taxon>
    </lineage>
</organism>
<dbReference type="RefSeq" id="WP_191970671.1">
    <property type="nucleotide sequence ID" value="NZ_VZZK01000002.1"/>
</dbReference>